<dbReference type="SMART" id="SM00184">
    <property type="entry name" value="RING"/>
    <property type="match status" value="2"/>
</dbReference>
<dbReference type="Proteomes" id="UP001634394">
    <property type="component" value="Unassembled WGS sequence"/>
</dbReference>
<keyword evidence="9" id="KW-1185">Reference proteome</keyword>
<evidence type="ECO:0000256" key="2">
    <source>
        <dbReference type="ARBA" id="ARBA00022723"/>
    </source>
</evidence>
<evidence type="ECO:0000259" key="6">
    <source>
        <dbReference type="PROSITE" id="PS50089"/>
    </source>
</evidence>
<proteinExistence type="predicted"/>
<dbReference type="SUPFAM" id="SSF57845">
    <property type="entry name" value="B-box zinc-binding domain"/>
    <property type="match status" value="1"/>
</dbReference>
<organism evidence="8 9">
    <name type="scientific">Sinanodonta woodiana</name>
    <name type="common">Chinese pond mussel</name>
    <name type="synonym">Anodonta woodiana</name>
    <dbReference type="NCBI Taxonomy" id="1069815"/>
    <lineage>
        <taxon>Eukaryota</taxon>
        <taxon>Metazoa</taxon>
        <taxon>Spiralia</taxon>
        <taxon>Lophotrochozoa</taxon>
        <taxon>Mollusca</taxon>
        <taxon>Bivalvia</taxon>
        <taxon>Autobranchia</taxon>
        <taxon>Heteroconchia</taxon>
        <taxon>Palaeoheterodonta</taxon>
        <taxon>Unionida</taxon>
        <taxon>Unionoidea</taxon>
        <taxon>Unionidae</taxon>
        <taxon>Unioninae</taxon>
        <taxon>Sinanodonta</taxon>
    </lineage>
</organism>
<dbReference type="PROSITE" id="PS50089">
    <property type="entry name" value="ZF_RING_2"/>
    <property type="match status" value="1"/>
</dbReference>
<evidence type="ECO:0000313" key="8">
    <source>
        <dbReference type="EMBL" id="KAL3865952.1"/>
    </source>
</evidence>
<dbReference type="GO" id="GO:0008270">
    <property type="term" value="F:zinc ion binding"/>
    <property type="evidence" value="ECO:0007669"/>
    <property type="project" value="UniProtKB-KW"/>
</dbReference>
<sequence>MKLNCPMCKEKYKSPKVLSCGHTFCCRCLNSHITTCVPTQDEYLSSNEPPRQVPAKTYFICPVDRCNKQIVPPDPQRPTWTWANQFPNNLTIASLIEKSERNDTGPKSCDFCLQVGKQVDASGFCEDCIQAFCSKCIYIHRLVRKGHNLETWGHYRLSTDASDEITKNNARKRNKDWSQGDNCPFHSMQSANIFCKDHKAVCCIICSCTDHKSCKLIPVDALFSEGNDSFCLGGLSRRLTACNKNIMELVNDRLDTIKSIDDQKKTILMQVLSIKDTLQELMDNLEVKVKNKLENIHTDIIHEVETDMKRFEFLKEAVAGTNARLHAEIHGQHQIKSVLMFQEIQKECGKIEKEIETTTKRKNVYLKFTVEDKIEKMVKKVRQMKEKGDVLQISFHLDPGRNFTKIGAEKNTEKHQQPHQYVEKVLEPCWLTDCVFLYNGELLVVDNENMNVKHFSADYHYMEDLVMSAKPWGIAVSSNDTDQLGAVTLPEVCTICIIVTVPNLKLMSEFRTPGACYGIGFLSDERLVVSCETSNKAALHIFSSNGDEIGLIDKDQHFLSGLLFSKPRYLFVTKNNTIYISDGRRYQISHANLEGKHDSKFTDRKFIAPAGIALDHNENIIACGNGSLNVFWISKKIDGESNQILNNLHLPRAIAFHPVENKFVITQDSGKIKSFLQFFTLKEILNNDSFTACSLLEHVSS</sequence>
<keyword evidence="3 5" id="KW-0863">Zinc-finger</keyword>
<dbReference type="SUPFAM" id="SSF57850">
    <property type="entry name" value="RING/U-box"/>
    <property type="match status" value="1"/>
</dbReference>
<dbReference type="Pfam" id="PF13445">
    <property type="entry name" value="zf-RING_UBOX"/>
    <property type="match status" value="1"/>
</dbReference>
<evidence type="ECO:0000259" key="7">
    <source>
        <dbReference type="PROSITE" id="PS50119"/>
    </source>
</evidence>
<dbReference type="InterPro" id="IPR011042">
    <property type="entry name" value="6-blade_b-propeller_TolB-like"/>
</dbReference>
<dbReference type="InterPro" id="IPR000315">
    <property type="entry name" value="Znf_B-box"/>
</dbReference>
<dbReference type="Gene3D" id="3.30.40.10">
    <property type="entry name" value="Zinc/RING finger domain, C3HC4 (zinc finger)"/>
    <property type="match status" value="1"/>
</dbReference>
<dbReference type="PROSITE" id="PS00518">
    <property type="entry name" value="ZF_RING_1"/>
    <property type="match status" value="1"/>
</dbReference>
<evidence type="ECO:0000256" key="5">
    <source>
        <dbReference type="PROSITE-ProRule" id="PRU00024"/>
    </source>
</evidence>
<dbReference type="AlphaFoldDB" id="A0ABD3VWF9"/>
<keyword evidence="4" id="KW-0862">Zinc</keyword>
<evidence type="ECO:0000256" key="3">
    <source>
        <dbReference type="ARBA" id="ARBA00022771"/>
    </source>
</evidence>
<comment type="caution">
    <text evidence="8">The sequence shown here is derived from an EMBL/GenBank/DDBJ whole genome shotgun (WGS) entry which is preliminary data.</text>
</comment>
<name>A0ABD3VWF9_SINWO</name>
<dbReference type="CDD" id="cd19756">
    <property type="entry name" value="Bbox2"/>
    <property type="match status" value="1"/>
</dbReference>
<dbReference type="InterPro" id="IPR027370">
    <property type="entry name" value="Znf-RING_euk"/>
</dbReference>
<feature type="domain" description="B box-type" evidence="7">
    <location>
        <begin position="178"/>
        <end position="219"/>
    </location>
</feature>
<gene>
    <name evidence="8" type="ORF">ACJMK2_043296</name>
</gene>
<dbReference type="PANTHER" id="PTHR25462:SF305">
    <property type="entry name" value="RING-TYPE DOMAIN-CONTAINING PROTEIN"/>
    <property type="match status" value="1"/>
</dbReference>
<dbReference type="PANTHER" id="PTHR25462">
    <property type="entry name" value="BONUS, ISOFORM C-RELATED"/>
    <property type="match status" value="1"/>
</dbReference>
<evidence type="ECO:0000313" key="9">
    <source>
        <dbReference type="Proteomes" id="UP001634394"/>
    </source>
</evidence>
<dbReference type="EMBL" id="JBJQND010000009">
    <property type="protein sequence ID" value="KAL3865952.1"/>
    <property type="molecule type" value="Genomic_DNA"/>
</dbReference>
<dbReference type="Gene3D" id="3.30.160.60">
    <property type="entry name" value="Classic Zinc Finger"/>
    <property type="match status" value="1"/>
</dbReference>
<dbReference type="InterPro" id="IPR047153">
    <property type="entry name" value="TRIM45/56/19-like"/>
</dbReference>
<keyword evidence="2" id="KW-0479">Metal-binding</keyword>
<keyword evidence="1" id="KW-0597">Phosphoprotein</keyword>
<dbReference type="Gene3D" id="2.120.10.30">
    <property type="entry name" value="TolB, C-terminal domain"/>
    <property type="match status" value="1"/>
</dbReference>
<reference evidence="8 9" key="1">
    <citation type="submission" date="2024-11" db="EMBL/GenBank/DDBJ databases">
        <title>Chromosome-level genome assembly of the freshwater bivalve Anodonta woodiana.</title>
        <authorList>
            <person name="Chen X."/>
        </authorList>
    </citation>
    <scope>NUCLEOTIDE SEQUENCE [LARGE SCALE GENOMIC DNA]</scope>
    <source>
        <strain evidence="8">MN2024</strain>
        <tissue evidence="8">Gills</tissue>
    </source>
</reference>
<evidence type="ECO:0000256" key="4">
    <source>
        <dbReference type="ARBA" id="ARBA00022833"/>
    </source>
</evidence>
<dbReference type="InterPro" id="IPR017907">
    <property type="entry name" value="Znf_RING_CS"/>
</dbReference>
<evidence type="ECO:0000256" key="1">
    <source>
        <dbReference type="ARBA" id="ARBA00022553"/>
    </source>
</evidence>
<dbReference type="SUPFAM" id="SSF101898">
    <property type="entry name" value="NHL repeat"/>
    <property type="match status" value="1"/>
</dbReference>
<dbReference type="InterPro" id="IPR013083">
    <property type="entry name" value="Znf_RING/FYVE/PHD"/>
</dbReference>
<dbReference type="PROSITE" id="PS50119">
    <property type="entry name" value="ZF_BBOX"/>
    <property type="match status" value="1"/>
</dbReference>
<feature type="domain" description="RING-type" evidence="6">
    <location>
        <begin position="5"/>
        <end position="65"/>
    </location>
</feature>
<protein>
    <submittedName>
        <fullName evidence="8">Uncharacterized protein</fullName>
    </submittedName>
</protein>
<accession>A0ABD3VWF9</accession>
<dbReference type="InterPro" id="IPR001841">
    <property type="entry name" value="Znf_RING"/>
</dbReference>